<accession>A0A8X6F0Y6</accession>
<dbReference type="EMBL" id="BMAO01000385">
    <property type="protein sequence ID" value="GFQ66521.1"/>
    <property type="molecule type" value="Genomic_DNA"/>
</dbReference>
<keyword evidence="2" id="KW-1185">Reference proteome</keyword>
<evidence type="ECO:0000313" key="1">
    <source>
        <dbReference type="EMBL" id="GFQ66521.1"/>
    </source>
</evidence>
<sequence length="180" mass="20603">MELVIGADLCGQLFSGLIHLLECGLIAYETYIGWVLINRTSNNIKSTSHSNVIESIPLLTHSEKIEQFWDLELIEIRKSAEKTTREEVEKLFNDTLFTDFDGRYMMRLPWIDNSCLPDSKNIAEKRLLATTTKLISTDILISIQFLKVGKVSRSLKRFLKVEGKEGVIIFLIVELLKNAR</sequence>
<proteinExistence type="predicted"/>
<dbReference type="Proteomes" id="UP000887116">
    <property type="component" value="Unassembled WGS sequence"/>
</dbReference>
<name>A0A8X6F0Y6_TRICU</name>
<dbReference type="OrthoDB" id="6434182at2759"/>
<organism evidence="1 2">
    <name type="scientific">Trichonephila clavata</name>
    <name type="common">Joro spider</name>
    <name type="synonym">Nephila clavata</name>
    <dbReference type="NCBI Taxonomy" id="2740835"/>
    <lineage>
        <taxon>Eukaryota</taxon>
        <taxon>Metazoa</taxon>
        <taxon>Ecdysozoa</taxon>
        <taxon>Arthropoda</taxon>
        <taxon>Chelicerata</taxon>
        <taxon>Arachnida</taxon>
        <taxon>Araneae</taxon>
        <taxon>Araneomorphae</taxon>
        <taxon>Entelegynae</taxon>
        <taxon>Araneoidea</taxon>
        <taxon>Nephilidae</taxon>
        <taxon>Trichonephila</taxon>
    </lineage>
</organism>
<protein>
    <submittedName>
        <fullName evidence="1">Uncharacterized protein</fullName>
    </submittedName>
</protein>
<gene>
    <name evidence="1" type="primary">AVEN_23978_1</name>
    <name evidence="1" type="ORF">TNCT_386111</name>
</gene>
<reference evidence="1" key="1">
    <citation type="submission" date="2020-07" db="EMBL/GenBank/DDBJ databases">
        <title>Multicomponent nature underlies the extraordinary mechanical properties of spider dragline silk.</title>
        <authorList>
            <person name="Kono N."/>
            <person name="Nakamura H."/>
            <person name="Mori M."/>
            <person name="Yoshida Y."/>
            <person name="Ohtoshi R."/>
            <person name="Malay A.D."/>
            <person name="Moran D.A.P."/>
            <person name="Tomita M."/>
            <person name="Numata K."/>
            <person name="Arakawa K."/>
        </authorList>
    </citation>
    <scope>NUCLEOTIDE SEQUENCE</scope>
</reference>
<dbReference type="AlphaFoldDB" id="A0A8X6F0Y6"/>
<evidence type="ECO:0000313" key="2">
    <source>
        <dbReference type="Proteomes" id="UP000887116"/>
    </source>
</evidence>
<comment type="caution">
    <text evidence="1">The sequence shown here is derived from an EMBL/GenBank/DDBJ whole genome shotgun (WGS) entry which is preliminary data.</text>
</comment>